<feature type="transmembrane region" description="Helical" evidence="1">
    <location>
        <begin position="85"/>
        <end position="104"/>
    </location>
</feature>
<feature type="transmembrane region" description="Helical" evidence="1">
    <location>
        <begin position="25"/>
        <end position="46"/>
    </location>
</feature>
<dbReference type="AlphaFoldDB" id="A0A4S2DBL8"/>
<keyword evidence="1" id="KW-1133">Transmembrane helix</keyword>
<keyword evidence="1" id="KW-0812">Transmembrane</keyword>
<reference evidence="2 3" key="1">
    <citation type="submission" date="2019-04" db="EMBL/GenBank/DDBJ databases">
        <title>Microbes associate with the intestines of laboratory mice.</title>
        <authorList>
            <person name="Navarre W."/>
            <person name="Wong E."/>
            <person name="Huang K."/>
            <person name="Tropini C."/>
            <person name="Ng K."/>
            <person name="Yu B."/>
        </authorList>
    </citation>
    <scope>NUCLEOTIDE SEQUENCE [LARGE SCALE GENOMIC DNA]</scope>
    <source>
        <strain evidence="2 3">NM46_B2-13</strain>
    </source>
</reference>
<gene>
    <name evidence="2" type="ORF">E5344_07080</name>
</gene>
<sequence length="148" mass="15825">MSSSRTITRDPVVVRMELDDRGHRMIETGVGALALAGFAALLAWWARSAHTGSLPRNALLGYRSRLTLHDAEAWRVVNRATSASVYVAAAGTAFGAVLSIVLAPTVGPDAAAAALGTAVVWALVWIIVGFFPARRASREYTRAARRPR</sequence>
<comment type="caution">
    <text evidence="2">The sequence shown here is derived from an EMBL/GenBank/DDBJ whole genome shotgun (WGS) entry which is preliminary data.</text>
</comment>
<protein>
    <submittedName>
        <fullName evidence="2">SdpI family protein</fullName>
    </submittedName>
</protein>
<proteinExistence type="predicted"/>
<feature type="transmembrane region" description="Helical" evidence="1">
    <location>
        <begin position="110"/>
        <end position="133"/>
    </location>
</feature>
<name>A0A4S2DBL8_9MICO</name>
<dbReference type="EMBL" id="SRYO01000003">
    <property type="protein sequence ID" value="TGY38143.1"/>
    <property type="molecule type" value="Genomic_DNA"/>
</dbReference>
<dbReference type="Proteomes" id="UP000309893">
    <property type="component" value="Unassembled WGS sequence"/>
</dbReference>
<organism evidence="2 3">
    <name type="scientific">Microbacterium laevaniformans</name>
    <dbReference type="NCBI Taxonomy" id="36807"/>
    <lineage>
        <taxon>Bacteria</taxon>
        <taxon>Bacillati</taxon>
        <taxon>Actinomycetota</taxon>
        <taxon>Actinomycetes</taxon>
        <taxon>Micrococcales</taxon>
        <taxon>Microbacteriaceae</taxon>
        <taxon>Microbacterium</taxon>
    </lineage>
</organism>
<evidence type="ECO:0000313" key="3">
    <source>
        <dbReference type="Proteomes" id="UP000309893"/>
    </source>
</evidence>
<keyword evidence="1" id="KW-0472">Membrane</keyword>
<evidence type="ECO:0000313" key="2">
    <source>
        <dbReference type="EMBL" id="TGY38143.1"/>
    </source>
</evidence>
<accession>A0A4S2DBL8</accession>
<dbReference type="Pfam" id="PF13630">
    <property type="entry name" value="SdpI"/>
    <property type="match status" value="1"/>
</dbReference>
<evidence type="ECO:0000256" key="1">
    <source>
        <dbReference type="SAM" id="Phobius"/>
    </source>
</evidence>
<dbReference type="InterPro" id="IPR025962">
    <property type="entry name" value="SdpI/YhfL"/>
</dbReference>